<comment type="caution">
    <text evidence="3">The sequence shown here is derived from an EMBL/GenBank/DDBJ whole genome shotgun (WGS) entry which is preliminary data.</text>
</comment>
<evidence type="ECO:0000313" key="4">
    <source>
        <dbReference type="Proteomes" id="UP000614350"/>
    </source>
</evidence>
<keyword evidence="2" id="KW-0472">Membrane</keyword>
<evidence type="ECO:0000256" key="1">
    <source>
        <dbReference type="SAM" id="MobiDB-lite"/>
    </source>
</evidence>
<protein>
    <submittedName>
        <fullName evidence="3">Uncharacterized protein</fullName>
    </submittedName>
</protein>
<feature type="region of interest" description="Disordered" evidence="1">
    <location>
        <begin position="86"/>
        <end position="107"/>
    </location>
</feature>
<evidence type="ECO:0000256" key="2">
    <source>
        <dbReference type="SAM" id="Phobius"/>
    </source>
</evidence>
<evidence type="ECO:0000313" key="3">
    <source>
        <dbReference type="EMBL" id="KAF7411573.1"/>
    </source>
</evidence>
<dbReference type="EMBL" id="JACSEA010000001">
    <property type="protein sequence ID" value="KAF7411573.1"/>
    <property type="molecule type" value="Genomic_DNA"/>
</dbReference>
<dbReference type="AlphaFoldDB" id="A0A834NL53"/>
<accession>A0A834NL53</accession>
<proteinExistence type="predicted"/>
<organism evidence="3 4">
    <name type="scientific">Vespula vulgaris</name>
    <name type="common">Yellow jacket</name>
    <name type="synonym">Wasp</name>
    <dbReference type="NCBI Taxonomy" id="7454"/>
    <lineage>
        <taxon>Eukaryota</taxon>
        <taxon>Metazoa</taxon>
        <taxon>Ecdysozoa</taxon>
        <taxon>Arthropoda</taxon>
        <taxon>Hexapoda</taxon>
        <taxon>Insecta</taxon>
        <taxon>Pterygota</taxon>
        <taxon>Neoptera</taxon>
        <taxon>Endopterygota</taxon>
        <taxon>Hymenoptera</taxon>
        <taxon>Apocrita</taxon>
        <taxon>Aculeata</taxon>
        <taxon>Vespoidea</taxon>
        <taxon>Vespidae</taxon>
        <taxon>Vespinae</taxon>
        <taxon>Vespula</taxon>
    </lineage>
</organism>
<sequence length="107" mass="12361">MCNDFLPESVNAFLDDVETTTCLPILVIIVICTLQFIFNHVIDVGYVLYQTIQERSDNKEFDCGDQTNLISKFKEMLNNLIFKKHTGSNSKANSNSCYRRNNKTDHY</sequence>
<reference evidence="3" key="1">
    <citation type="journal article" date="2020" name="G3 (Bethesda)">
        <title>High-Quality Assemblies for Three Invasive Social Wasps from the &lt;i&gt;Vespula&lt;/i&gt; Genus.</title>
        <authorList>
            <person name="Harrop T.W.R."/>
            <person name="Guhlin J."/>
            <person name="McLaughlin G.M."/>
            <person name="Permina E."/>
            <person name="Stockwell P."/>
            <person name="Gilligan J."/>
            <person name="Le Lec M.F."/>
            <person name="Gruber M.A.M."/>
            <person name="Quinn O."/>
            <person name="Lovegrove M."/>
            <person name="Duncan E.J."/>
            <person name="Remnant E.J."/>
            <person name="Van Eeckhoven J."/>
            <person name="Graham B."/>
            <person name="Knapp R.A."/>
            <person name="Langford K.W."/>
            <person name="Kronenberg Z."/>
            <person name="Press M.O."/>
            <person name="Eacker S.M."/>
            <person name="Wilson-Rankin E.E."/>
            <person name="Purcell J."/>
            <person name="Lester P.J."/>
            <person name="Dearden P.K."/>
        </authorList>
    </citation>
    <scope>NUCLEOTIDE SEQUENCE</scope>
    <source>
        <strain evidence="3">Marl-1</strain>
    </source>
</reference>
<keyword evidence="2" id="KW-1133">Transmembrane helix</keyword>
<gene>
    <name evidence="3" type="ORF">HZH66_000469</name>
</gene>
<keyword evidence="2" id="KW-0812">Transmembrane</keyword>
<dbReference type="Proteomes" id="UP000614350">
    <property type="component" value="Unassembled WGS sequence"/>
</dbReference>
<feature type="transmembrane region" description="Helical" evidence="2">
    <location>
        <begin position="23"/>
        <end position="49"/>
    </location>
</feature>
<feature type="compositionally biased region" description="Polar residues" evidence="1">
    <location>
        <begin position="87"/>
        <end position="99"/>
    </location>
</feature>
<keyword evidence="4" id="KW-1185">Reference proteome</keyword>
<name>A0A834NL53_VESVU</name>